<reference evidence="2" key="1">
    <citation type="submission" date="2021-01" db="EMBL/GenBank/DDBJ databases">
        <authorList>
            <consortium name="Genoscope - CEA"/>
            <person name="William W."/>
        </authorList>
    </citation>
    <scope>NUCLEOTIDE SEQUENCE</scope>
</reference>
<proteinExistence type="predicted"/>
<evidence type="ECO:0000313" key="3">
    <source>
        <dbReference type="Proteomes" id="UP000688137"/>
    </source>
</evidence>
<dbReference type="PANTHER" id="PTHR10632:SF2">
    <property type="entry name" value="SULFIDE:QUINONE OXIDOREDUCTASE, MITOCHONDRIAL"/>
    <property type="match status" value="1"/>
</dbReference>
<gene>
    <name evidence="2" type="ORF">PPRIM_AZ9-3.1.T0870138</name>
</gene>
<dbReference type="GO" id="GO:0070224">
    <property type="term" value="F:sulfide:quinone oxidoreductase activity"/>
    <property type="evidence" value="ECO:0007669"/>
    <property type="project" value="TreeGrafter"/>
</dbReference>
<name>A0A8S1NL27_PARPR</name>
<dbReference type="InterPro" id="IPR023753">
    <property type="entry name" value="FAD/NAD-binding_dom"/>
</dbReference>
<feature type="domain" description="FAD/NAD(P)-binding" evidence="1">
    <location>
        <begin position="20"/>
        <end position="137"/>
    </location>
</feature>
<dbReference type="OMA" id="YKPAFMY"/>
<dbReference type="PANTHER" id="PTHR10632">
    <property type="entry name" value="SULFIDE:QUINONE OXIDOREDUCTASE"/>
    <property type="match status" value="1"/>
</dbReference>
<keyword evidence="3" id="KW-1185">Reference proteome</keyword>
<evidence type="ECO:0000259" key="1">
    <source>
        <dbReference type="Pfam" id="PF07992"/>
    </source>
</evidence>
<accession>A0A8S1NL27</accession>
<dbReference type="AlphaFoldDB" id="A0A8S1NL27"/>
<comment type="caution">
    <text evidence="2">The sequence shown here is derived from an EMBL/GenBank/DDBJ whole genome shotgun (WGS) entry which is preliminary data.</text>
</comment>
<dbReference type="GO" id="GO:0005739">
    <property type="term" value="C:mitochondrion"/>
    <property type="evidence" value="ECO:0007669"/>
    <property type="project" value="TreeGrafter"/>
</dbReference>
<dbReference type="GO" id="GO:0071949">
    <property type="term" value="F:FAD binding"/>
    <property type="evidence" value="ECO:0007669"/>
    <property type="project" value="TreeGrafter"/>
</dbReference>
<organism evidence="2 3">
    <name type="scientific">Paramecium primaurelia</name>
    <dbReference type="NCBI Taxonomy" id="5886"/>
    <lineage>
        <taxon>Eukaryota</taxon>
        <taxon>Sar</taxon>
        <taxon>Alveolata</taxon>
        <taxon>Ciliophora</taxon>
        <taxon>Intramacronucleata</taxon>
        <taxon>Oligohymenophorea</taxon>
        <taxon>Peniculida</taxon>
        <taxon>Parameciidae</taxon>
        <taxon>Paramecium</taxon>
    </lineage>
</organism>
<evidence type="ECO:0000313" key="2">
    <source>
        <dbReference type="EMBL" id="CAD8091116.1"/>
    </source>
</evidence>
<dbReference type="Proteomes" id="UP000688137">
    <property type="component" value="Unassembled WGS sequence"/>
</dbReference>
<dbReference type="EMBL" id="CAJJDM010000090">
    <property type="protein sequence ID" value="CAD8091116.1"/>
    <property type="molecule type" value="Genomic_DNA"/>
</dbReference>
<sequence length="420" mass="47469">MRNFNHVSLYAFTARAIHSQVAIIGGGTAGLNVSAQLVRDGHYIPQQIRVFEPYKMHAYQTGWTLVGGGMCKADQTMKPMEKVLPKNVCLSDCPVVKIDPEQNTIVTMDGQKYTYDQLIVASGVQRDYASIKGALEYLNNPEAPVGSIYYYRYAQKIDKMIKEFEGGKLIFSEPPTKCEGIPSNIVFLTHERLSARGVKCDFHVYKANDSIFGIPKYSQILGELAHEKGLHCHLKKRLIEVQDHKVIFEDVETKQQYTSDYDFLHIVPPQKPAAFIAESGLGDSDGYVNVHPNTLQHVRYANVWALGDCSSLPTSKTAAAVMAQTPVLIKNLIRTWKLKQPPLPDYEGYTSCPVYTSNKKVLLAEFKYNKQLDETFPVFQSSDSKVMYLMKKHFFPFAYWQLMVRGLWGGRDGIRLFKGV</sequence>
<protein>
    <recommendedName>
        <fullName evidence="1">FAD/NAD(P)-binding domain-containing protein</fullName>
    </recommendedName>
</protein>
<dbReference type="InterPro" id="IPR015904">
    <property type="entry name" value="Sulphide_quinone_reductase"/>
</dbReference>
<dbReference type="GO" id="GO:0070221">
    <property type="term" value="P:sulfide oxidation, using sulfide:quinone oxidoreductase"/>
    <property type="evidence" value="ECO:0007669"/>
    <property type="project" value="TreeGrafter"/>
</dbReference>
<dbReference type="Pfam" id="PF07992">
    <property type="entry name" value="Pyr_redox_2"/>
    <property type="match status" value="1"/>
</dbReference>